<sequence>MRWQLIAISLTPLVPLAAAYYDPIPRDASSAPLTSASSVGTTTPCQSCSVNLAQTTVTGVDTQWFVTATTTPVP</sequence>
<feature type="chain" id="PRO_5002169533" evidence="1">
    <location>
        <begin position="20"/>
        <end position="74"/>
    </location>
</feature>
<organism evidence="2 3">
    <name type="scientific">Phlebiopsis gigantea (strain 11061_1 CR5-6)</name>
    <name type="common">White-rot fungus</name>
    <name type="synonym">Peniophora gigantea</name>
    <dbReference type="NCBI Taxonomy" id="745531"/>
    <lineage>
        <taxon>Eukaryota</taxon>
        <taxon>Fungi</taxon>
        <taxon>Dikarya</taxon>
        <taxon>Basidiomycota</taxon>
        <taxon>Agaricomycotina</taxon>
        <taxon>Agaricomycetes</taxon>
        <taxon>Polyporales</taxon>
        <taxon>Phanerochaetaceae</taxon>
        <taxon>Phlebiopsis</taxon>
    </lineage>
</organism>
<feature type="signal peptide" evidence="1">
    <location>
        <begin position="1"/>
        <end position="19"/>
    </location>
</feature>
<keyword evidence="1" id="KW-0732">Signal</keyword>
<dbReference type="Proteomes" id="UP000053257">
    <property type="component" value="Unassembled WGS sequence"/>
</dbReference>
<evidence type="ECO:0000256" key="1">
    <source>
        <dbReference type="SAM" id="SignalP"/>
    </source>
</evidence>
<name>A0A0C3S1G6_PHLG1</name>
<keyword evidence="3" id="KW-1185">Reference proteome</keyword>
<protein>
    <submittedName>
        <fullName evidence="2">Uncharacterized protein</fullName>
    </submittedName>
</protein>
<evidence type="ECO:0000313" key="2">
    <source>
        <dbReference type="EMBL" id="KIP03122.1"/>
    </source>
</evidence>
<dbReference type="HOGENOM" id="CLU_2688637_0_0_1"/>
<dbReference type="AlphaFoldDB" id="A0A0C3S1G6"/>
<proteinExistence type="predicted"/>
<dbReference type="EMBL" id="KN840632">
    <property type="protein sequence ID" value="KIP03122.1"/>
    <property type="molecule type" value="Genomic_DNA"/>
</dbReference>
<gene>
    <name evidence="2" type="ORF">PHLGIDRAFT_254656</name>
</gene>
<reference evidence="2 3" key="1">
    <citation type="journal article" date="2014" name="PLoS Genet.">
        <title>Analysis of the Phlebiopsis gigantea genome, transcriptome and secretome provides insight into its pioneer colonization strategies of wood.</title>
        <authorList>
            <person name="Hori C."/>
            <person name="Ishida T."/>
            <person name="Igarashi K."/>
            <person name="Samejima M."/>
            <person name="Suzuki H."/>
            <person name="Master E."/>
            <person name="Ferreira P."/>
            <person name="Ruiz-Duenas F.J."/>
            <person name="Held B."/>
            <person name="Canessa P."/>
            <person name="Larrondo L.F."/>
            <person name="Schmoll M."/>
            <person name="Druzhinina I.S."/>
            <person name="Kubicek C.P."/>
            <person name="Gaskell J.A."/>
            <person name="Kersten P."/>
            <person name="St John F."/>
            <person name="Glasner J."/>
            <person name="Sabat G."/>
            <person name="Splinter BonDurant S."/>
            <person name="Syed K."/>
            <person name="Yadav J."/>
            <person name="Mgbeahuruike A.C."/>
            <person name="Kovalchuk A."/>
            <person name="Asiegbu F.O."/>
            <person name="Lackner G."/>
            <person name="Hoffmeister D."/>
            <person name="Rencoret J."/>
            <person name="Gutierrez A."/>
            <person name="Sun H."/>
            <person name="Lindquist E."/>
            <person name="Barry K."/>
            <person name="Riley R."/>
            <person name="Grigoriev I.V."/>
            <person name="Henrissat B."/>
            <person name="Kues U."/>
            <person name="Berka R.M."/>
            <person name="Martinez A.T."/>
            <person name="Covert S.F."/>
            <person name="Blanchette R.A."/>
            <person name="Cullen D."/>
        </authorList>
    </citation>
    <scope>NUCLEOTIDE SEQUENCE [LARGE SCALE GENOMIC DNA]</scope>
    <source>
        <strain evidence="2 3">11061_1 CR5-6</strain>
    </source>
</reference>
<evidence type="ECO:0000313" key="3">
    <source>
        <dbReference type="Proteomes" id="UP000053257"/>
    </source>
</evidence>
<accession>A0A0C3S1G6</accession>